<evidence type="ECO:0000256" key="5">
    <source>
        <dbReference type="ARBA" id="ARBA00022519"/>
    </source>
</evidence>
<keyword evidence="5" id="KW-0997">Cell inner membrane</keyword>
<sequence>MVRLAFLFVILGIGLFVGTQYAGQQGYVLISIADKTIEMSVTTLIVVMLAGIVILFGLEFLIKKALYASSVTWNYFSVRKVKQARRYTNESIIKLLEGDFKSAEKKATYKANHHDMPLLCYLVASEAAHRMGDKTKRAQYLELASKQENSELAVALTQAKQQVAENDYGAAFDTLSGLNANQASNPVVLSLLKRVHTELKMWQPLLDSLPGLEKNKIISKEEREQLNRQAQCGLLEQLAQQQGSDGLTNYWDRLPRKLKEDTEIVECFAKQLMSRKSDTQAFTVVKEYLKKQPRSELYTLLPEMNLADSHPIMAFLETILKKDNSNASAHSALARFHLRKGDWPQAQQHLENALSIRSSLSDYTHLADALEKQNMTRAAREVSKKALTIVQV</sequence>
<comment type="pathway">
    <text evidence="3">Porphyrin-containing compound metabolism; protoheme biosynthesis.</text>
</comment>
<evidence type="ECO:0000313" key="13">
    <source>
        <dbReference type="Proteomes" id="UP001157138"/>
    </source>
</evidence>
<accession>A0ABQ6F185</accession>
<protein>
    <submittedName>
        <fullName evidence="12">Heme biosynthesis protein HemY</fullName>
    </submittedName>
</protein>
<evidence type="ECO:0000256" key="6">
    <source>
        <dbReference type="ARBA" id="ARBA00022692"/>
    </source>
</evidence>
<keyword evidence="7 10" id="KW-1133">Transmembrane helix</keyword>
<dbReference type="EMBL" id="BSPW01000063">
    <property type="protein sequence ID" value="GLT19011.1"/>
    <property type="molecule type" value="Genomic_DNA"/>
</dbReference>
<dbReference type="Proteomes" id="UP001157138">
    <property type="component" value="Unassembled WGS sequence"/>
</dbReference>
<dbReference type="RefSeq" id="WP_284192882.1">
    <property type="nucleotide sequence ID" value="NZ_BSPW01000063.1"/>
</dbReference>
<gene>
    <name evidence="12" type="ORF">GCM10007938_27930</name>
</gene>
<keyword evidence="8 10" id="KW-0472">Membrane</keyword>
<comment type="function">
    <text evidence="1">Involved in a late step of protoheme IX synthesis.</text>
</comment>
<evidence type="ECO:0000256" key="3">
    <source>
        <dbReference type="ARBA" id="ARBA00004744"/>
    </source>
</evidence>
<keyword evidence="4" id="KW-1003">Cell membrane</keyword>
<evidence type="ECO:0000256" key="10">
    <source>
        <dbReference type="SAM" id="Phobius"/>
    </source>
</evidence>
<dbReference type="InterPro" id="IPR010817">
    <property type="entry name" value="HemY_N"/>
</dbReference>
<feature type="domain" description="HemY N-terminal" evidence="11">
    <location>
        <begin position="26"/>
        <end position="132"/>
    </location>
</feature>
<dbReference type="InterPro" id="IPR011990">
    <property type="entry name" value="TPR-like_helical_dom_sf"/>
</dbReference>
<comment type="caution">
    <text evidence="12">The sequence shown here is derived from an EMBL/GenBank/DDBJ whole genome shotgun (WGS) entry which is preliminary data.</text>
</comment>
<dbReference type="Pfam" id="PF07219">
    <property type="entry name" value="HemY_N"/>
    <property type="match status" value="1"/>
</dbReference>
<evidence type="ECO:0000259" key="11">
    <source>
        <dbReference type="Pfam" id="PF07219"/>
    </source>
</evidence>
<evidence type="ECO:0000256" key="4">
    <source>
        <dbReference type="ARBA" id="ARBA00022475"/>
    </source>
</evidence>
<evidence type="ECO:0000256" key="7">
    <source>
        <dbReference type="ARBA" id="ARBA00022989"/>
    </source>
</evidence>
<evidence type="ECO:0000313" key="12">
    <source>
        <dbReference type="EMBL" id="GLT19011.1"/>
    </source>
</evidence>
<dbReference type="InterPro" id="IPR005254">
    <property type="entry name" value="Heme_biosyn_assoc_TPR_pro"/>
</dbReference>
<name>A0ABQ6F185_9VIBR</name>
<organism evidence="12 13">
    <name type="scientific">Vibrio zhanjiangensis</name>
    <dbReference type="NCBI Taxonomy" id="1046128"/>
    <lineage>
        <taxon>Bacteria</taxon>
        <taxon>Pseudomonadati</taxon>
        <taxon>Pseudomonadota</taxon>
        <taxon>Gammaproteobacteria</taxon>
        <taxon>Vibrionales</taxon>
        <taxon>Vibrionaceae</taxon>
        <taxon>Vibrio</taxon>
    </lineage>
</organism>
<evidence type="ECO:0000256" key="2">
    <source>
        <dbReference type="ARBA" id="ARBA00004429"/>
    </source>
</evidence>
<evidence type="ECO:0000256" key="8">
    <source>
        <dbReference type="ARBA" id="ARBA00023136"/>
    </source>
</evidence>
<keyword evidence="6 10" id="KW-0812">Transmembrane</keyword>
<dbReference type="SUPFAM" id="SSF48452">
    <property type="entry name" value="TPR-like"/>
    <property type="match status" value="1"/>
</dbReference>
<keyword evidence="9" id="KW-0627">Porphyrin biosynthesis</keyword>
<proteinExistence type="predicted"/>
<keyword evidence="13" id="KW-1185">Reference proteome</keyword>
<reference evidence="13" key="1">
    <citation type="journal article" date="2019" name="Int. J. Syst. Evol. Microbiol.">
        <title>The Global Catalogue of Microorganisms (GCM) 10K type strain sequencing project: providing services to taxonomists for standard genome sequencing and annotation.</title>
        <authorList>
            <consortium name="The Broad Institute Genomics Platform"/>
            <consortium name="The Broad Institute Genome Sequencing Center for Infectious Disease"/>
            <person name="Wu L."/>
            <person name="Ma J."/>
        </authorList>
    </citation>
    <scope>NUCLEOTIDE SEQUENCE [LARGE SCALE GENOMIC DNA]</scope>
    <source>
        <strain evidence="13">NBRC 108723</strain>
    </source>
</reference>
<evidence type="ECO:0000256" key="1">
    <source>
        <dbReference type="ARBA" id="ARBA00002962"/>
    </source>
</evidence>
<comment type="subcellular location">
    <subcellularLocation>
        <location evidence="2">Cell inner membrane</location>
        <topology evidence="2">Multi-pass membrane protein</topology>
    </subcellularLocation>
</comment>
<evidence type="ECO:0000256" key="9">
    <source>
        <dbReference type="ARBA" id="ARBA00023244"/>
    </source>
</evidence>
<feature type="transmembrane region" description="Helical" evidence="10">
    <location>
        <begin position="41"/>
        <end position="62"/>
    </location>
</feature>
<dbReference type="NCBIfam" id="TIGR00540">
    <property type="entry name" value="TPR_hemY_coli"/>
    <property type="match status" value="1"/>
</dbReference>
<dbReference type="Gene3D" id="1.25.40.10">
    <property type="entry name" value="Tetratricopeptide repeat domain"/>
    <property type="match status" value="1"/>
</dbReference>